<protein>
    <submittedName>
        <fullName evidence="1">Cob(I)yrinic acid a,c-diamide adenosyltransferase</fullName>
    </submittedName>
</protein>
<dbReference type="Gene3D" id="3.40.50.300">
    <property type="entry name" value="P-loop containing nucleotide triphosphate hydrolases"/>
    <property type="match status" value="1"/>
</dbReference>
<dbReference type="InterPro" id="IPR003724">
    <property type="entry name" value="CblAdoTrfase_CobA"/>
</dbReference>
<organism evidence="1 2">
    <name type="scientific">Anaerotignum lactatifermentans</name>
    <dbReference type="NCBI Taxonomy" id="160404"/>
    <lineage>
        <taxon>Bacteria</taxon>
        <taxon>Bacillati</taxon>
        <taxon>Bacillota</taxon>
        <taxon>Clostridia</taxon>
        <taxon>Lachnospirales</taxon>
        <taxon>Anaerotignaceae</taxon>
        <taxon>Anaerotignum</taxon>
    </lineage>
</organism>
<dbReference type="EMBL" id="JACSNV010000006">
    <property type="protein sequence ID" value="MBM6877610.1"/>
    <property type="molecule type" value="Genomic_DNA"/>
</dbReference>
<reference evidence="1 2" key="1">
    <citation type="journal article" date="2021" name="Sci. Rep.">
        <title>The distribution of antibiotic resistance genes in chicken gut microbiota commensals.</title>
        <authorList>
            <person name="Juricova H."/>
            <person name="Matiasovicova J."/>
            <person name="Kubasova T."/>
            <person name="Cejkova D."/>
            <person name="Rychlik I."/>
        </authorList>
    </citation>
    <scope>NUCLEOTIDE SEQUENCE [LARGE SCALE GENOMIC DNA]</scope>
    <source>
        <strain evidence="1 2">An431b</strain>
    </source>
</reference>
<keyword evidence="2" id="KW-1185">Reference proteome</keyword>
<dbReference type="PANTHER" id="PTHR46638:SF1">
    <property type="entry name" value="CORRINOID ADENOSYLTRANSFERASE"/>
    <property type="match status" value="1"/>
</dbReference>
<dbReference type="RefSeq" id="WP_205132580.1">
    <property type="nucleotide sequence ID" value="NZ_JACSNT010000002.1"/>
</dbReference>
<sequence>MKQGQISVYYGAGKGKTCVALGRGLRALGEDLRVVMIQFMDYHSHKEMALLEKLEPDFRVFHFEKNRTGEVITEEIRKEIAGEIRNAYNFAKKILDTGECEMLMLDGILECVEEGFLPETDVVALMEKRPENMDMILTGSGLPGGVAERANSIYQIVPEK</sequence>
<dbReference type="Pfam" id="PF02572">
    <property type="entry name" value="CobA_CobO_BtuR"/>
    <property type="match status" value="1"/>
</dbReference>
<dbReference type="Proteomes" id="UP000729290">
    <property type="component" value="Unassembled WGS sequence"/>
</dbReference>
<gene>
    <name evidence="1" type="ORF">H9X83_05490</name>
</gene>
<dbReference type="InterPro" id="IPR027417">
    <property type="entry name" value="P-loop_NTPase"/>
</dbReference>
<dbReference type="PIRSF" id="PIRSF015617">
    <property type="entry name" value="Adensltrnsf_CobA"/>
    <property type="match status" value="1"/>
</dbReference>
<evidence type="ECO:0000313" key="2">
    <source>
        <dbReference type="Proteomes" id="UP000729290"/>
    </source>
</evidence>
<name>A0ABS2G8U4_9FIRM</name>
<dbReference type="SUPFAM" id="SSF52540">
    <property type="entry name" value="P-loop containing nucleoside triphosphate hydrolases"/>
    <property type="match status" value="1"/>
</dbReference>
<evidence type="ECO:0000313" key="1">
    <source>
        <dbReference type="EMBL" id="MBM6877610.1"/>
    </source>
</evidence>
<comment type="caution">
    <text evidence="1">The sequence shown here is derived from an EMBL/GenBank/DDBJ whole genome shotgun (WGS) entry which is preliminary data.</text>
</comment>
<proteinExistence type="predicted"/>
<accession>A0ABS2G8U4</accession>
<dbReference type="PANTHER" id="PTHR46638">
    <property type="entry name" value="CORRINOID ADENOSYLTRANSFERASE"/>
    <property type="match status" value="1"/>
</dbReference>